<protein>
    <submittedName>
        <fullName evidence="2">Uncharacterized protein</fullName>
    </submittedName>
</protein>
<accession>A0A397UFC8</accession>
<feature type="compositionally biased region" description="Polar residues" evidence="1">
    <location>
        <begin position="54"/>
        <end position="71"/>
    </location>
</feature>
<gene>
    <name evidence="2" type="ORF">C2G38_2113603</name>
</gene>
<proteinExistence type="predicted"/>
<evidence type="ECO:0000313" key="3">
    <source>
        <dbReference type="Proteomes" id="UP000266673"/>
    </source>
</evidence>
<dbReference type="Proteomes" id="UP000266673">
    <property type="component" value="Unassembled WGS sequence"/>
</dbReference>
<organism evidence="2 3">
    <name type="scientific">Gigaspora rosea</name>
    <dbReference type="NCBI Taxonomy" id="44941"/>
    <lineage>
        <taxon>Eukaryota</taxon>
        <taxon>Fungi</taxon>
        <taxon>Fungi incertae sedis</taxon>
        <taxon>Mucoromycota</taxon>
        <taxon>Glomeromycotina</taxon>
        <taxon>Glomeromycetes</taxon>
        <taxon>Diversisporales</taxon>
        <taxon>Gigasporaceae</taxon>
        <taxon>Gigaspora</taxon>
    </lineage>
</organism>
<reference evidence="2 3" key="1">
    <citation type="submission" date="2018-06" db="EMBL/GenBank/DDBJ databases">
        <title>Comparative genomics reveals the genomic features of Rhizophagus irregularis, R. cerebriforme, R. diaphanum and Gigaspora rosea, and their symbiotic lifestyle signature.</title>
        <authorList>
            <person name="Morin E."/>
            <person name="San Clemente H."/>
            <person name="Chen E.C.H."/>
            <person name="De La Providencia I."/>
            <person name="Hainaut M."/>
            <person name="Kuo A."/>
            <person name="Kohler A."/>
            <person name="Murat C."/>
            <person name="Tang N."/>
            <person name="Roy S."/>
            <person name="Loubradou J."/>
            <person name="Henrissat B."/>
            <person name="Grigoriev I.V."/>
            <person name="Corradi N."/>
            <person name="Roux C."/>
            <person name="Martin F.M."/>
        </authorList>
    </citation>
    <scope>NUCLEOTIDE SEQUENCE [LARGE SCALE GENOMIC DNA]</scope>
    <source>
        <strain evidence="2 3">DAOM 194757</strain>
    </source>
</reference>
<dbReference type="AlphaFoldDB" id="A0A397UFC8"/>
<feature type="non-terminal residue" evidence="2">
    <location>
        <position position="167"/>
    </location>
</feature>
<name>A0A397UFC8_9GLOM</name>
<feature type="region of interest" description="Disordered" evidence="1">
    <location>
        <begin position="54"/>
        <end position="85"/>
    </location>
</feature>
<sequence length="167" mass="18612">MKLYIDESIQASTASVINSIKQYIDSSFDRQRTWNEQLLSNIANINNTLAKITQSKNSHSTIPRASTSSSHAAPAQHPQHPMDTPLPYTTEQASRDIQSTVLQIGHLLQFRLAQGITLHESPSLQSASNTLTEILPRSMLLTSIECEILGVFWDSSTQEYSTSLRQL</sequence>
<evidence type="ECO:0000313" key="2">
    <source>
        <dbReference type="EMBL" id="RIB07489.1"/>
    </source>
</evidence>
<dbReference type="EMBL" id="QKWP01001647">
    <property type="protein sequence ID" value="RIB07489.1"/>
    <property type="molecule type" value="Genomic_DNA"/>
</dbReference>
<comment type="caution">
    <text evidence="2">The sequence shown here is derived from an EMBL/GenBank/DDBJ whole genome shotgun (WGS) entry which is preliminary data.</text>
</comment>
<evidence type="ECO:0000256" key="1">
    <source>
        <dbReference type="SAM" id="MobiDB-lite"/>
    </source>
</evidence>
<dbReference type="OrthoDB" id="2446809at2759"/>
<keyword evidence="3" id="KW-1185">Reference proteome</keyword>